<evidence type="ECO:0000256" key="2">
    <source>
        <dbReference type="ARBA" id="ARBA00022475"/>
    </source>
</evidence>
<evidence type="ECO:0000256" key="1">
    <source>
        <dbReference type="ARBA" id="ARBA00004141"/>
    </source>
</evidence>
<evidence type="ECO:0000256" key="4">
    <source>
        <dbReference type="ARBA" id="ARBA00022989"/>
    </source>
</evidence>
<protein>
    <submittedName>
        <fullName evidence="7">Energy-coupling factor transporter transmembrane protein EcfT</fullName>
    </submittedName>
</protein>
<dbReference type="Proteomes" id="UP001200313">
    <property type="component" value="Unassembled WGS sequence"/>
</dbReference>
<dbReference type="InterPro" id="IPR051611">
    <property type="entry name" value="ECF_transporter_component"/>
</dbReference>
<proteinExistence type="predicted"/>
<dbReference type="Pfam" id="PF02361">
    <property type="entry name" value="CbiQ"/>
    <property type="match status" value="1"/>
</dbReference>
<evidence type="ECO:0000256" key="6">
    <source>
        <dbReference type="SAM" id="Phobius"/>
    </source>
</evidence>
<keyword evidence="8" id="KW-1185">Reference proteome</keyword>
<keyword evidence="5 6" id="KW-0472">Membrane</keyword>
<dbReference type="PANTHER" id="PTHR34857:SF2">
    <property type="entry name" value="SLL0384 PROTEIN"/>
    <property type="match status" value="1"/>
</dbReference>
<accession>A0ABS9M493</accession>
<evidence type="ECO:0000256" key="5">
    <source>
        <dbReference type="ARBA" id="ARBA00023136"/>
    </source>
</evidence>
<organism evidence="7 8">
    <name type="scientific">Intestinimonas massiliensis</name>
    <name type="common">ex Afouda et al. 2020</name>
    <dbReference type="NCBI Taxonomy" id="1673721"/>
    <lineage>
        <taxon>Bacteria</taxon>
        <taxon>Bacillati</taxon>
        <taxon>Bacillota</taxon>
        <taxon>Clostridia</taxon>
        <taxon>Eubacteriales</taxon>
        <taxon>Intestinimonas</taxon>
    </lineage>
</organism>
<gene>
    <name evidence="7" type="ORF">L0P79_00785</name>
</gene>
<feature type="transmembrane region" description="Helical" evidence="6">
    <location>
        <begin position="201"/>
        <end position="222"/>
    </location>
</feature>
<dbReference type="PANTHER" id="PTHR34857">
    <property type="entry name" value="SLL0384 PROTEIN"/>
    <property type="match status" value="1"/>
</dbReference>
<keyword evidence="2" id="KW-1003">Cell membrane</keyword>
<keyword evidence="4 6" id="KW-1133">Transmembrane helix</keyword>
<feature type="transmembrane region" description="Helical" evidence="6">
    <location>
        <begin position="29"/>
        <end position="46"/>
    </location>
</feature>
<name>A0ABS9M493_9FIRM</name>
<evidence type="ECO:0000313" key="8">
    <source>
        <dbReference type="Proteomes" id="UP001200313"/>
    </source>
</evidence>
<comment type="subcellular location">
    <subcellularLocation>
        <location evidence="1">Membrane</location>
        <topology evidence="1">Multi-pass membrane protein</topology>
    </subcellularLocation>
</comment>
<sequence>METEQRIFDPRAGLWLLIGANVIAFRPHTFWLELALIGLLLALMIVHRRFVMAIKWAVGYCALVVFQQFILPVSPMVIATSFTIFATYTRRMFPCLMTGALMLTCTPLRYLIVGLRQLHIPQKLIVAISVTLRYFPAIREEVGYIRDAMKLRDIRGLARLECTVMPLMVSATETAEELSAAAVTRGIENPARKTSAISLRLSTLDLLGMLAGLALLVLSFVVQ</sequence>
<dbReference type="EMBL" id="JAKNJB010000001">
    <property type="protein sequence ID" value="MCG4525612.1"/>
    <property type="molecule type" value="Genomic_DNA"/>
</dbReference>
<dbReference type="InterPro" id="IPR003339">
    <property type="entry name" value="ABC/ECF_trnsptr_transmembrane"/>
</dbReference>
<dbReference type="CDD" id="cd16914">
    <property type="entry name" value="EcfT"/>
    <property type="match status" value="1"/>
</dbReference>
<feature type="transmembrane region" description="Helical" evidence="6">
    <location>
        <begin position="58"/>
        <end position="85"/>
    </location>
</feature>
<comment type="caution">
    <text evidence="7">The sequence shown here is derived from an EMBL/GenBank/DDBJ whole genome shotgun (WGS) entry which is preliminary data.</text>
</comment>
<dbReference type="RefSeq" id="WP_238072733.1">
    <property type="nucleotide sequence ID" value="NZ_JAKNJB010000001.1"/>
</dbReference>
<keyword evidence="3 6" id="KW-0812">Transmembrane</keyword>
<feature type="transmembrane region" description="Helical" evidence="6">
    <location>
        <begin position="91"/>
        <end position="112"/>
    </location>
</feature>
<evidence type="ECO:0000313" key="7">
    <source>
        <dbReference type="EMBL" id="MCG4525612.1"/>
    </source>
</evidence>
<evidence type="ECO:0000256" key="3">
    <source>
        <dbReference type="ARBA" id="ARBA00022692"/>
    </source>
</evidence>
<reference evidence="7 8" key="1">
    <citation type="submission" date="2022-01" db="EMBL/GenBank/DDBJ databases">
        <title>Collection of gut derived symbiotic bacterial strains cultured from healthy donors.</title>
        <authorList>
            <person name="Lin H."/>
            <person name="Kohout C."/>
            <person name="Waligurski E."/>
            <person name="Pamer E.G."/>
        </authorList>
    </citation>
    <scope>NUCLEOTIDE SEQUENCE [LARGE SCALE GENOMIC DNA]</scope>
    <source>
        <strain evidence="7 8">DFI.3.7</strain>
    </source>
</reference>